<evidence type="ECO:0000313" key="6">
    <source>
        <dbReference type="Proteomes" id="UP000286038"/>
    </source>
</evidence>
<accession>A0A412X1Q0</accession>
<dbReference type="Pfam" id="PF16242">
    <property type="entry name" value="Pyrid_ox_like"/>
    <property type="match status" value="1"/>
</dbReference>
<feature type="domain" description="General stress protein FMN-binding split barrel" evidence="1">
    <location>
        <begin position="9"/>
        <end position="125"/>
    </location>
</feature>
<dbReference type="PANTHER" id="PTHR34818">
    <property type="entry name" value="PROTEIN BLI-3"/>
    <property type="match status" value="1"/>
</dbReference>
<dbReference type="EMBL" id="CP069450">
    <property type="protein sequence ID" value="QRO49380.1"/>
    <property type="molecule type" value="Genomic_DNA"/>
</dbReference>
<dbReference type="RefSeq" id="WP_027200063.1">
    <property type="nucleotide sequence ID" value="NZ_CABJDM010000007.1"/>
</dbReference>
<organism evidence="3 5">
    <name type="scientific">Butyricimonas virosa</name>
    <dbReference type="NCBI Taxonomy" id="544645"/>
    <lineage>
        <taxon>Bacteria</taxon>
        <taxon>Pseudomonadati</taxon>
        <taxon>Bacteroidota</taxon>
        <taxon>Bacteroidia</taxon>
        <taxon>Bacteroidales</taxon>
        <taxon>Odoribacteraceae</taxon>
        <taxon>Butyricimonas</taxon>
    </lineage>
</organism>
<dbReference type="SUPFAM" id="SSF50475">
    <property type="entry name" value="FMN-binding split barrel"/>
    <property type="match status" value="1"/>
</dbReference>
<dbReference type="EMBL" id="QRPV01000007">
    <property type="protein sequence ID" value="RHM43918.1"/>
    <property type="molecule type" value="Genomic_DNA"/>
</dbReference>
<dbReference type="STRING" id="1121130.GCA_000519105_00989"/>
<dbReference type="Gene3D" id="2.30.110.10">
    <property type="entry name" value="Electron Transport, Fmn-binding Protein, Chain A"/>
    <property type="match status" value="1"/>
</dbReference>
<dbReference type="EMBL" id="QRZA01000007">
    <property type="protein sequence ID" value="RGV34499.1"/>
    <property type="molecule type" value="Genomic_DNA"/>
</dbReference>
<reference evidence="5 6" key="1">
    <citation type="submission" date="2018-08" db="EMBL/GenBank/DDBJ databases">
        <title>A genome reference for cultivated species of the human gut microbiota.</title>
        <authorList>
            <person name="Zou Y."/>
            <person name="Xue W."/>
            <person name="Luo G."/>
        </authorList>
    </citation>
    <scope>NUCLEOTIDE SEQUENCE [LARGE SCALE GENOMIC DNA]</scope>
    <source>
        <strain evidence="3 5">AF14-49</strain>
        <strain evidence="4 6">AF34-33</strain>
    </source>
</reference>
<dbReference type="Proteomes" id="UP000283589">
    <property type="component" value="Unassembled WGS sequence"/>
</dbReference>
<protein>
    <submittedName>
        <fullName evidence="3">General stress protein</fullName>
    </submittedName>
    <submittedName>
        <fullName evidence="2">Pyridoxamine 5'-phosphate oxidase family protein</fullName>
    </submittedName>
</protein>
<reference evidence="2 7" key="2">
    <citation type="submission" date="2021-02" db="EMBL/GenBank/DDBJ databases">
        <title>FDA dAtabase for Regulatory Grade micrObial Sequences (FDA-ARGOS): Supporting development and validation of Infectious Disease Dx tests.</title>
        <authorList>
            <person name="Carlson P."/>
            <person name="Fischbach M."/>
            <person name="Hastie J."/>
            <person name="Bilen M."/>
            <person name="Cheng A."/>
            <person name="Tallon L."/>
            <person name="Sadzewicz L."/>
            <person name="Zhao X."/>
            <person name="Boylan J."/>
            <person name="Ott S."/>
            <person name="Bowen H."/>
            <person name="Vavikolanu K."/>
            <person name="Mehta A."/>
            <person name="Aluvathingal J."/>
            <person name="Nadendla S."/>
            <person name="Yan Y."/>
            <person name="Sichtig H."/>
        </authorList>
    </citation>
    <scope>NUCLEOTIDE SEQUENCE [LARGE SCALE GENOMIC DNA]</scope>
    <source>
        <strain evidence="2 7">FDAARGOS_1229</strain>
    </source>
</reference>
<sequence length="135" mass="15499">MEELKRKAELLLEQCESVVLTSIDENGFPRPVPMSKVKAEGITTIWFATGTYSEKTEHFRVNPKAGVCFQKEINSVVLTGYIEIITDEAEKKALWQDWFIEHFPGGVNDPTYCVLKFTAKRATYWLDFQFVKGEV</sequence>
<evidence type="ECO:0000259" key="1">
    <source>
        <dbReference type="Pfam" id="PF16242"/>
    </source>
</evidence>
<dbReference type="InterPro" id="IPR038725">
    <property type="entry name" value="YdaG_split_barrel_FMN-bd"/>
</dbReference>
<gene>
    <name evidence="3" type="ORF">DWW18_07365</name>
    <name evidence="4" type="ORF">DWZ68_07755</name>
    <name evidence="2" type="ORF">I6J59_15925</name>
</gene>
<dbReference type="Proteomes" id="UP000286038">
    <property type="component" value="Unassembled WGS sequence"/>
</dbReference>
<dbReference type="AlphaFoldDB" id="A0A412X1Q0"/>
<evidence type="ECO:0000313" key="4">
    <source>
        <dbReference type="EMBL" id="RHM43918.1"/>
    </source>
</evidence>
<evidence type="ECO:0000313" key="7">
    <source>
        <dbReference type="Proteomes" id="UP000654720"/>
    </source>
</evidence>
<dbReference type="InterPro" id="IPR052917">
    <property type="entry name" value="Stress-Dev_Protein"/>
</dbReference>
<name>A0A412X1Q0_9BACT</name>
<proteinExistence type="predicted"/>
<dbReference type="InterPro" id="IPR012349">
    <property type="entry name" value="Split_barrel_FMN-bd"/>
</dbReference>
<dbReference type="Proteomes" id="UP000654720">
    <property type="component" value="Chromosome"/>
</dbReference>
<evidence type="ECO:0000313" key="2">
    <source>
        <dbReference type="EMBL" id="QRO49380.1"/>
    </source>
</evidence>
<evidence type="ECO:0000313" key="3">
    <source>
        <dbReference type="EMBL" id="RGV34499.1"/>
    </source>
</evidence>
<keyword evidence="7" id="KW-1185">Reference proteome</keyword>
<dbReference type="PANTHER" id="PTHR34818:SF1">
    <property type="entry name" value="PROTEIN BLI-3"/>
    <property type="match status" value="1"/>
</dbReference>
<evidence type="ECO:0000313" key="5">
    <source>
        <dbReference type="Proteomes" id="UP000283589"/>
    </source>
</evidence>
<dbReference type="GeneID" id="93097935"/>